<reference evidence="9 10" key="1">
    <citation type="submission" date="2020-08" db="EMBL/GenBank/DDBJ databases">
        <title>The Agave Microbiome: Exploring the role of microbial communities in plant adaptations to desert environments.</title>
        <authorList>
            <person name="Partida-Martinez L.P."/>
        </authorList>
    </citation>
    <scope>NUCLEOTIDE SEQUENCE [LARGE SCALE GENOMIC DNA]</scope>
    <source>
        <strain evidence="9 10">AS2.23</strain>
    </source>
</reference>
<dbReference type="EMBL" id="JACHVY010000001">
    <property type="protein sequence ID" value="MBB2899250.1"/>
    <property type="molecule type" value="Genomic_DNA"/>
</dbReference>
<evidence type="ECO:0000313" key="9">
    <source>
        <dbReference type="EMBL" id="MBB2899250.1"/>
    </source>
</evidence>
<dbReference type="PANTHER" id="PTHR33653">
    <property type="entry name" value="RIBONUCLEASE VAPC2"/>
    <property type="match status" value="1"/>
</dbReference>
<comment type="cofactor">
    <cofactor evidence="1">
        <name>Mg(2+)</name>
        <dbReference type="ChEBI" id="CHEBI:18420"/>
    </cofactor>
</comment>
<evidence type="ECO:0000256" key="2">
    <source>
        <dbReference type="ARBA" id="ARBA00022649"/>
    </source>
</evidence>
<gene>
    <name evidence="9" type="ORF">FHR75_000038</name>
</gene>
<evidence type="ECO:0000313" key="10">
    <source>
        <dbReference type="Proteomes" id="UP000533269"/>
    </source>
</evidence>
<dbReference type="Pfam" id="PF01850">
    <property type="entry name" value="PIN"/>
    <property type="match status" value="1"/>
</dbReference>
<keyword evidence="4" id="KW-0479">Metal-binding</keyword>
<keyword evidence="3" id="KW-0540">Nuclease</keyword>
<accession>A0A7W4XVL5</accession>
<feature type="domain" description="PIN" evidence="8">
    <location>
        <begin position="4"/>
        <end position="124"/>
    </location>
</feature>
<evidence type="ECO:0000256" key="3">
    <source>
        <dbReference type="ARBA" id="ARBA00022722"/>
    </source>
</evidence>
<keyword evidence="6" id="KW-0460">Magnesium</keyword>
<dbReference type="GO" id="GO:0004518">
    <property type="term" value="F:nuclease activity"/>
    <property type="evidence" value="ECO:0007669"/>
    <property type="project" value="UniProtKB-KW"/>
</dbReference>
<dbReference type="GO" id="GO:0046872">
    <property type="term" value="F:metal ion binding"/>
    <property type="evidence" value="ECO:0007669"/>
    <property type="project" value="UniProtKB-KW"/>
</dbReference>
<keyword evidence="2" id="KW-1277">Toxin-antitoxin system</keyword>
<keyword evidence="5" id="KW-0378">Hydrolase</keyword>
<comment type="similarity">
    <text evidence="7">Belongs to the PINc/VapC protein family.</text>
</comment>
<dbReference type="Proteomes" id="UP000533269">
    <property type="component" value="Unassembled WGS sequence"/>
</dbReference>
<proteinExistence type="inferred from homology"/>
<dbReference type="SUPFAM" id="SSF88723">
    <property type="entry name" value="PIN domain-like"/>
    <property type="match status" value="1"/>
</dbReference>
<dbReference type="InterPro" id="IPR050556">
    <property type="entry name" value="Type_II_TA_system_RNase"/>
</dbReference>
<evidence type="ECO:0000259" key="8">
    <source>
        <dbReference type="Pfam" id="PF01850"/>
    </source>
</evidence>
<organism evidence="9 10">
    <name type="scientific">Kineococcus radiotolerans</name>
    <dbReference type="NCBI Taxonomy" id="131568"/>
    <lineage>
        <taxon>Bacteria</taxon>
        <taxon>Bacillati</taxon>
        <taxon>Actinomycetota</taxon>
        <taxon>Actinomycetes</taxon>
        <taxon>Kineosporiales</taxon>
        <taxon>Kineosporiaceae</taxon>
        <taxon>Kineococcus</taxon>
    </lineage>
</organism>
<name>A0A7W4XVL5_KINRA</name>
<sequence length="135" mass="14296">MTHLLDTKAVLDLLALPAGTTTNLPADAIVHISVITQVEHNYGIASAVDAQTSLARPVVLQQVLGTWKPLPIDGAVASVFLGIARGALLAGQKPRNRMNDLMIAATAVSRRWTLVTGDETLVRAVEAITPVVTLR</sequence>
<evidence type="ECO:0000256" key="1">
    <source>
        <dbReference type="ARBA" id="ARBA00001946"/>
    </source>
</evidence>
<evidence type="ECO:0000256" key="6">
    <source>
        <dbReference type="ARBA" id="ARBA00022842"/>
    </source>
</evidence>
<dbReference type="RefSeq" id="WP_183389947.1">
    <property type="nucleotide sequence ID" value="NZ_JACHVY010000001.1"/>
</dbReference>
<protein>
    <recommendedName>
        <fullName evidence="8">PIN domain-containing protein</fullName>
    </recommendedName>
</protein>
<dbReference type="PANTHER" id="PTHR33653:SF1">
    <property type="entry name" value="RIBONUCLEASE VAPC2"/>
    <property type="match status" value="1"/>
</dbReference>
<dbReference type="Gene3D" id="3.40.50.1010">
    <property type="entry name" value="5'-nuclease"/>
    <property type="match status" value="1"/>
</dbReference>
<dbReference type="GO" id="GO:0016787">
    <property type="term" value="F:hydrolase activity"/>
    <property type="evidence" value="ECO:0007669"/>
    <property type="project" value="UniProtKB-KW"/>
</dbReference>
<evidence type="ECO:0000256" key="7">
    <source>
        <dbReference type="ARBA" id="ARBA00038093"/>
    </source>
</evidence>
<comment type="caution">
    <text evidence="9">The sequence shown here is derived from an EMBL/GenBank/DDBJ whole genome shotgun (WGS) entry which is preliminary data.</text>
</comment>
<dbReference type="AlphaFoldDB" id="A0A7W4XVL5"/>
<dbReference type="InterPro" id="IPR029060">
    <property type="entry name" value="PIN-like_dom_sf"/>
</dbReference>
<reference evidence="9 10" key="2">
    <citation type="submission" date="2020-08" db="EMBL/GenBank/DDBJ databases">
        <authorList>
            <person name="Partida-Martinez L."/>
            <person name="Huntemann M."/>
            <person name="Clum A."/>
            <person name="Wang J."/>
            <person name="Palaniappan K."/>
            <person name="Ritter S."/>
            <person name="Chen I.-M."/>
            <person name="Stamatis D."/>
            <person name="Reddy T."/>
            <person name="O'Malley R."/>
            <person name="Daum C."/>
            <person name="Shapiro N."/>
            <person name="Ivanova N."/>
            <person name="Kyrpides N."/>
            <person name="Woyke T."/>
        </authorList>
    </citation>
    <scope>NUCLEOTIDE SEQUENCE [LARGE SCALE GENOMIC DNA]</scope>
    <source>
        <strain evidence="9 10">AS2.23</strain>
    </source>
</reference>
<dbReference type="InterPro" id="IPR002716">
    <property type="entry name" value="PIN_dom"/>
</dbReference>
<evidence type="ECO:0000256" key="4">
    <source>
        <dbReference type="ARBA" id="ARBA00022723"/>
    </source>
</evidence>
<evidence type="ECO:0000256" key="5">
    <source>
        <dbReference type="ARBA" id="ARBA00022801"/>
    </source>
</evidence>